<feature type="region of interest" description="Disordered" evidence="1">
    <location>
        <begin position="1052"/>
        <end position="1249"/>
    </location>
</feature>
<feature type="compositionally biased region" description="Polar residues" evidence="1">
    <location>
        <begin position="1114"/>
        <end position="1123"/>
    </location>
</feature>
<feature type="compositionally biased region" description="Basic and acidic residues" evidence="1">
    <location>
        <begin position="1"/>
        <end position="11"/>
    </location>
</feature>
<evidence type="ECO:0000256" key="1">
    <source>
        <dbReference type="SAM" id="MobiDB-lite"/>
    </source>
</evidence>
<evidence type="ECO:0000313" key="3">
    <source>
        <dbReference type="Proteomes" id="UP000799766"/>
    </source>
</evidence>
<feature type="compositionally biased region" description="Basic and acidic residues" evidence="1">
    <location>
        <begin position="462"/>
        <end position="479"/>
    </location>
</feature>
<feature type="region of interest" description="Disordered" evidence="1">
    <location>
        <begin position="106"/>
        <end position="1039"/>
    </location>
</feature>
<feature type="compositionally biased region" description="Pro residues" evidence="1">
    <location>
        <begin position="1023"/>
        <end position="1033"/>
    </location>
</feature>
<feature type="region of interest" description="Disordered" evidence="1">
    <location>
        <begin position="1433"/>
        <end position="1540"/>
    </location>
</feature>
<dbReference type="EMBL" id="MU001676">
    <property type="protein sequence ID" value="KAF2458941.1"/>
    <property type="molecule type" value="Genomic_DNA"/>
</dbReference>
<feature type="compositionally biased region" description="Low complexity" evidence="1">
    <location>
        <begin position="1521"/>
        <end position="1531"/>
    </location>
</feature>
<sequence length="1540" mass="162017">MAEQSHQDVVNEARSMGDPLPIDAYATSSNTASAARGKAYTENPTNATSSIATPQDVSSNPVIVAPAGKNNINGPYLAGQANSEGSAGTAKFTVAGPVQDVKTFVNGDGGIGEHLAPEDAAVQHVVAETSGGSDTDTSRAESLDRSKDRTKGSHSRSNSVKKPASFKSVSVTKNFLAKAAATSGPPPRSSDKSPQPGQPSPSPQSASRPRLVAKSGSGLGSSLQRLSKTNGNTGPDASKVWNKNQPVPPPPPKQFTDEELKLQYGIHMATRLSAEDSGKESKWADIDDDEDDWAPETVEWKDGTTSTLAAENAPPVSHDVPKKSSSPAPISREVKPALDTGRPSQPPSGQPIQRPSSTSGTAKTILKPGAAAAAASSTVQSKTSGGLVAKGGAEKATLVAKPSSSAPLKNPWAPLPPVDKISPIAPPVQQPVPQSSHAPRFTQRDHHGFDAMPPTPSPAKEINADDFNRSWRDGDRATGNKELFNSQSGRYEPVNEARRGSRHDHGFRQQPSVLQRPSHAAPAEPSPAFQTSRTSSGAEMGWGRRRTSSSVSGGSGQFGRRMSLSREMGPTMLPEPTAPMGRRESQAGLESLGPGIGGPKHAGFPPRGAVPDRVASPAQQSFTQRSSPSMSYAQPASPYRTTASPVSQQASAVGSSVADQIAIQEQMMREKREHARLEKQRRLEEEEREEAAKRERLKAKLAALGPLPEGTPTKPKVSSPSERRREFEGSRAVEGEPASSLPHQPSRPVLKSPPKPPVPTSSSEVAQYGLMKVHQPQPVKRPVILDPAASAAPAPRRPVSHESASAPTGKDRETNLAATSPPKAEVATQHAQPPRPQQPATSSPHKTPAPTSTQQPSPPKPSTDLPSPRIANLDAQRPSGLSPPQPLDRASQSWHPPPPTEPFANWASGTMAPAAKTGNVWGPPNKGRGIGNGTFDSSYGRVHPRSRPSASPSAAPSGPSPGPIGPPSQMQPPTGPSAIRRPSPPKIAEPAEFLAAVRARDAQNQQKSSSNRLIDGARADSPPSGPTPGPIGPPNKGYTVNHWINLAQSLPKKEKAQAVTHHSSFRHEPRTPTELTAVIHHSFGGNKAGNKDNEPENEKPVDAHNAAKEIEKPTSANAASSAISDGPKDASAPALTNGEKPSAGSIQPSTHATPGRSSRFFPARSTESGTIHQPTATAAASSAFDGAFSGSGSDDLSGPPPDSLMHPAFEGYENGPKVNLPKRVRVKLPPASPSATTSPQPAVRPNLRPGVQPIVSSSAWQERINNLFKPATPVATPVSAGPSEVRLPPRHNAPSVGSSTSAQSAASSSSSGTFTHGSRYRGPPYWVDDSKDLQTREIVEFILEEREFASVPVVFVPKVLSANANEPPVSHHMIHRPLSKTYAVDAGSALTFNIAKADLEASPDGSLTVVIKMPDMTESKNVKIQNANANTRDVAPHHQNNQSNHDVPNNRGGHHRARGYRGRRGGRGGFSGPSEHNKAENQSQSGGRGGSNGSPKPKIDNPPHMGGRGGFIPPHRRALMQANNGGQANNDGRGDMYHRK</sequence>
<feature type="compositionally biased region" description="Basic and acidic residues" evidence="1">
    <location>
        <begin position="721"/>
        <end position="734"/>
    </location>
</feature>
<evidence type="ECO:0000313" key="2">
    <source>
        <dbReference type="EMBL" id="KAF2458941.1"/>
    </source>
</evidence>
<dbReference type="Proteomes" id="UP000799766">
    <property type="component" value="Unassembled WGS sequence"/>
</dbReference>
<keyword evidence="3" id="KW-1185">Reference proteome</keyword>
<feature type="compositionally biased region" description="Polar residues" evidence="1">
    <location>
        <begin position="617"/>
        <end position="642"/>
    </location>
</feature>
<protein>
    <submittedName>
        <fullName evidence="2">Uncharacterized protein</fullName>
    </submittedName>
</protein>
<feature type="compositionally biased region" description="Low complexity" evidence="1">
    <location>
        <begin position="1174"/>
        <end position="1197"/>
    </location>
</feature>
<dbReference type="OrthoDB" id="5416983at2759"/>
<name>A0A6A6P4M9_9PEZI</name>
<feature type="compositionally biased region" description="Basic and acidic residues" evidence="1">
    <location>
        <begin position="1089"/>
        <end position="1112"/>
    </location>
</feature>
<feature type="compositionally biased region" description="Low complexity" evidence="1">
    <location>
        <begin position="947"/>
        <end position="957"/>
    </location>
</feature>
<feature type="compositionally biased region" description="Basic and acidic residues" evidence="1">
    <location>
        <begin position="493"/>
        <end position="507"/>
    </location>
</feature>
<feature type="region of interest" description="Disordered" evidence="1">
    <location>
        <begin position="1272"/>
        <end position="1327"/>
    </location>
</feature>
<feature type="compositionally biased region" description="Polar residues" evidence="1">
    <location>
        <begin position="42"/>
        <end position="61"/>
    </location>
</feature>
<feature type="compositionally biased region" description="Low complexity" evidence="1">
    <location>
        <begin position="643"/>
        <end position="660"/>
    </location>
</feature>
<feature type="compositionally biased region" description="Low complexity" evidence="1">
    <location>
        <begin position="1295"/>
        <end position="1317"/>
    </location>
</feature>
<feature type="compositionally biased region" description="Basic residues" evidence="1">
    <location>
        <begin position="1452"/>
        <end position="1466"/>
    </location>
</feature>
<feature type="compositionally biased region" description="Polar residues" evidence="1">
    <location>
        <begin position="350"/>
        <end position="362"/>
    </location>
</feature>
<gene>
    <name evidence="2" type="ORF">BDY21DRAFT_370455</name>
</gene>
<organism evidence="2 3">
    <name type="scientific">Lineolata rhizophorae</name>
    <dbReference type="NCBI Taxonomy" id="578093"/>
    <lineage>
        <taxon>Eukaryota</taxon>
        <taxon>Fungi</taxon>
        <taxon>Dikarya</taxon>
        <taxon>Ascomycota</taxon>
        <taxon>Pezizomycotina</taxon>
        <taxon>Dothideomycetes</taxon>
        <taxon>Dothideomycetes incertae sedis</taxon>
        <taxon>Lineolatales</taxon>
        <taxon>Lineolataceae</taxon>
        <taxon>Lineolata</taxon>
    </lineage>
</organism>
<feature type="compositionally biased region" description="Low complexity" evidence="1">
    <location>
        <begin position="24"/>
        <end position="35"/>
    </location>
</feature>
<feature type="compositionally biased region" description="Basic and acidic residues" evidence="1">
    <location>
        <begin position="273"/>
        <end position="285"/>
    </location>
</feature>
<reference evidence="2" key="1">
    <citation type="journal article" date="2020" name="Stud. Mycol.">
        <title>101 Dothideomycetes genomes: a test case for predicting lifestyles and emergence of pathogens.</title>
        <authorList>
            <person name="Haridas S."/>
            <person name="Albert R."/>
            <person name="Binder M."/>
            <person name="Bloem J."/>
            <person name="Labutti K."/>
            <person name="Salamov A."/>
            <person name="Andreopoulos B."/>
            <person name="Baker S."/>
            <person name="Barry K."/>
            <person name="Bills G."/>
            <person name="Bluhm B."/>
            <person name="Cannon C."/>
            <person name="Castanera R."/>
            <person name="Culley D."/>
            <person name="Daum C."/>
            <person name="Ezra D."/>
            <person name="Gonzalez J."/>
            <person name="Henrissat B."/>
            <person name="Kuo A."/>
            <person name="Liang C."/>
            <person name="Lipzen A."/>
            <person name="Lutzoni F."/>
            <person name="Magnuson J."/>
            <person name="Mondo S."/>
            <person name="Nolan M."/>
            <person name="Ohm R."/>
            <person name="Pangilinan J."/>
            <person name="Park H.-J."/>
            <person name="Ramirez L."/>
            <person name="Alfaro M."/>
            <person name="Sun H."/>
            <person name="Tritt A."/>
            <person name="Yoshinaga Y."/>
            <person name="Zwiers L.-H."/>
            <person name="Turgeon B."/>
            <person name="Goodwin S."/>
            <person name="Spatafora J."/>
            <person name="Crous P."/>
            <person name="Grigoriev I."/>
        </authorList>
    </citation>
    <scope>NUCLEOTIDE SEQUENCE</scope>
    <source>
        <strain evidence="2">ATCC 16933</strain>
    </source>
</reference>
<feature type="compositionally biased region" description="Basic and acidic residues" evidence="1">
    <location>
        <begin position="667"/>
        <end position="694"/>
    </location>
</feature>
<feature type="compositionally biased region" description="Low complexity" evidence="1">
    <location>
        <begin position="827"/>
        <end position="855"/>
    </location>
</feature>
<feature type="compositionally biased region" description="Pro residues" evidence="1">
    <location>
        <begin position="958"/>
        <end position="975"/>
    </location>
</feature>
<accession>A0A6A6P4M9</accession>
<feature type="compositionally biased region" description="Polar residues" evidence="1">
    <location>
        <begin position="228"/>
        <end position="245"/>
    </location>
</feature>
<proteinExistence type="predicted"/>
<feature type="compositionally biased region" description="Polar residues" evidence="1">
    <location>
        <begin position="1002"/>
        <end position="1012"/>
    </location>
</feature>
<feature type="compositionally biased region" description="Polar residues" evidence="1">
    <location>
        <begin position="1144"/>
        <end position="1156"/>
    </location>
</feature>
<feature type="compositionally biased region" description="Basic and acidic residues" evidence="1">
    <location>
        <begin position="136"/>
        <end position="151"/>
    </location>
</feature>
<feature type="compositionally biased region" description="Polar residues" evidence="1">
    <location>
        <begin position="1438"/>
        <end position="1447"/>
    </location>
</feature>
<feature type="region of interest" description="Disordered" evidence="1">
    <location>
        <begin position="1"/>
        <end position="64"/>
    </location>
</feature>
<feature type="compositionally biased region" description="Low complexity" evidence="1">
    <location>
        <begin position="517"/>
        <end position="528"/>
    </location>
</feature>